<dbReference type="Gene3D" id="2.60.120.10">
    <property type="entry name" value="Jelly Rolls"/>
    <property type="match status" value="1"/>
</dbReference>
<dbReference type="AlphaFoldDB" id="A0A4C1SPF3"/>
<dbReference type="SUPFAM" id="SSF51206">
    <property type="entry name" value="cAMP-binding domain-like"/>
    <property type="match status" value="1"/>
</dbReference>
<comment type="caution">
    <text evidence="1">The sequence shown here is derived from an EMBL/GenBank/DDBJ whole genome shotgun (WGS) entry which is preliminary data.</text>
</comment>
<protein>
    <recommendedName>
        <fullName evidence="3">Cyclic nucleotide-binding domain-containing protein</fullName>
    </recommendedName>
</protein>
<dbReference type="Proteomes" id="UP000299102">
    <property type="component" value="Unassembled WGS sequence"/>
</dbReference>
<evidence type="ECO:0000313" key="2">
    <source>
        <dbReference type="Proteomes" id="UP000299102"/>
    </source>
</evidence>
<gene>
    <name evidence="1" type="ORF">EVAR_2506_1</name>
</gene>
<proteinExistence type="predicted"/>
<keyword evidence="2" id="KW-1185">Reference proteome</keyword>
<dbReference type="InterPro" id="IPR018490">
    <property type="entry name" value="cNMP-bd_dom_sf"/>
</dbReference>
<dbReference type="EMBL" id="BGZK01000011">
    <property type="protein sequence ID" value="GBP03796.1"/>
    <property type="molecule type" value="Genomic_DNA"/>
</dbReference>
<dbReference type="InterPro" id="IPR014710">
    <property type="entry name" value="RmlC-like_jellyroll"/>
</dbReference>
<sequence>MEEKKEMIEKKGSKDIQQTVPPEHWEEVRNAMAAFGYFDELDEEVCREGCVAAKMKTYKTNDTLLGDGSGFQAYVYFLLSGKCQLIETLQIATVRHLDRNIYTLYDSYVPTEESDEDLDRKYFGTSSDGLEPTQTGELNVKTEIKDNGNPIKTRGDVTTTGDYSGSCSTKPFEIPTGILRTYFMQVCIFNPGSTFGIGENMRDRRIVALTTVECMLLPKVWLMQHNIINIWTRIENYLGKKIPSKKELFKEFVSARRWQEYRERVVEEVASRGNSFNWTSIHDVPYSIRLEDMISYK</sequence>
<evidence type="ECO:0000313" key="1">
    <source>
        <dbReference type="EMBL" id="GBP03796.1"/>
    </source>
</evidence>
<organism evidence="1 2">
    <name type="scientific">Eumeta variegata</name>
    <name type="common">Bagworm moth</name>
    <name type="synonym">Eumeta japonica</name>
    <dbReference type="NCBI Taxonomy" id="151549"/>
    <lineage>
        <taxon>Eukaryota</taxon>
        <taxon>Metazoa</taxon>
        <taxon>Ecdysozoa</taxon>
        <taxon>Arthropoda</taxon>
        <taxon>Hexapoda</taxon>
        <taxon>Insecta</taxon>
        <taxon>Pterygota</taxon>
        <taxon>Neoptera</taxon>
        <taxon>Endopterygota</taxon>
        <taxon>Lepidoptera</taxon>
        <taxon>Glossata</taxon>
        <taxon>Ditrysia</taxon>
        <taxon>Tineoidea</taxon>
        <taxon>Psychidae</taxon>
        <taxon>Oiketicinae</taxon>
        <taxon>Eumeta</taxon>
    </lineage>
</organism>
<name>A0A4C1SPF3_EUMVA</name>
<reference evidence="1 2" key="1">
    <citation type="journal article" date="2019" name="Commun. Biol.">
        <title>The bagworm genome reveals a unique fibroin gene that provides high tensile strength.</title>
        <authorList>
            <person name="Kono N."/>
            <person name="Nakamura H."/>
            <person name="Ohtoshi R."/>
            <person name="Tomita M."/>
            <person name="Numata K."/>
            <person name="Arakawa K."/>
        </authorList>
    </citation>
    <scope>NUCLEOTIDE SEQUENCE [LARGE SCALE GENOMIC DNA]</scope>
</reference>
<accession>A0A4C1SPF3</accession>
<evidence type="ECO:0008006" key="3">
    <source>
        <dbReference type="Google" id="ProtNLM"/>
    </source>
</evidence>
<dbReference type="OrthoDB" id="166212at2759"/>